<dbReference type="EMBL" id="JACHWR010000014">
    <property type="protein sequence ID" value="MBB3045614.1"/>
    <property type="molecule type" value="Genomic_DNA"/>
</dbReference>
<name>A0A7W4W296_9ACTN</name>
<organism evidence="2 3">
    <name type="scientific">Nocardioides soli</name>
    <dbReference type="NCBI Taxonomy" id="1036020"/>
    <lineage>
        <taxon>Bacteria</taxon>
        <taxon>Bacillati</taxon>
        <taxon>Actinomycetota</taxon>
        <taxon>Actinomycetes</taxon>
        <taxon>Propionibacteriales</taxon>
        <taxon>Nocardioidaceae</taxon>
        <taxon>Nocardioides</taxon>
    </lineage>
</organism>
<evidence type="ECO:0008006" key="4">
    <source>
        <dbReference type="Google" id="ProtNLM"/>
    </source>
</evidence>
<dbReference type="EMBL" id="JACHWR010000011">
    <property type="protein sequence ID" value="MBB3045553.1"/>
    <property type="molecule type" value="Genomic_DNA"/>
</dbReference>
<dbReference type="RefSeq" id="WP_183595540.1">
    <property type="nucleotide sequence ID" value="NZ_JACHWR010000011.1"/>
</dbReference>
<dbReference type="Proteomes" id="UP000589626">
    <property type="component" value="Unassembled WGS sequence"/>
</dbReference>
<comment type="caution">
    <text evidence="2">The sequence shown here is derived from an EMBL/GenBank/DDBJ whole genome shotgun (WGS) entry which is preliminary data.</text>
</comment>
<gene>
    <name evidence="1" type="ORF">FHU40_005413</name>
    <name evidence="2" type="ORF">FHU40_005474</name>
</gene>
<accession>A0A7W4W296</accession>
<reference evidence="2 3" key="1">
    <citation type="submission" date="2020-08" db="EMBL/GenBank/DDBJ databases">
        <title>Sequencing the genomes of 1000 actinobacteria strains.</title>
        <authorList>
            <person name="Klenk H.-P."/>
        </authorList>
    </citation>
    <scope>NUCLEOTIDE SEQUENCE [LARGE SCALE GENOMIC DNA]</scope>
    <source>
        <strain evidence="2 3">DSM 105498</strain>
    </source>
</reference>
<evidence type="ECO:0000313" key="1">
    <source>
        <dbReference type="EMBL" id="MBB3045553.1"/>
    </source>
</evidence>
<sequence>MEHGPVEVLFLTFPADAPLADVASVLRKPVDDGVIRLVDCVLMLPAADGTVSVVDLEEETELPPGLAGLEIDAHDLLNDLDIQVFVDSLGEGELGIAIVYEEVWAKRTVHALQGLGAEVGLFAHVPVEDVELAFAAAAAQD</sequence>
<dbReference type="AlphaFoldDB" id="A0A7W4W296"/>
<proteinExistence type="predicted"/>
<protein>
    <recommendedName>
        <fullName evidence="4">DUF1269 domain-containing protein</fullName>
    </recommendedName>
</protein>
<evidence type="ECO:0000313" key="2">
    <source>
        <dbReference type="EMBL" id="MBB3045614.1"/>
    </source>
</evidence>
<keyword evidence="3" id="KW-1185">Reference proteome</keyword>
<evidence type="ECO:0000313" key="3">
    <source>
        <dbReference type="Proteomes" id="UP000589626"/>
    </source>
</evidence>